<keyword evidence="2" id="KW-0496">Mitochondrion</keyword>
<geneLocation type="mitochondrion" evidence="2"/>
<keyword evidence="1" id="KW-1133">Transmembrane helix</keyword>
<dbReference type="EMBL" id="MT768010">
    <property type="protein sequence ID" value="QOG08892.1"/>
    <property type="molecule type" value="Genomic_DNA"/>
</dbReference>
<feature type="transmembrane region" description="Helical" evidence="1">
    <location>
        <begin position="12"/>
        <end position="31"/>
    </location>
</feature>
<name>A0A7M4CCI5_9HEMI</name>
<gene>
    <name evidence="2" type="primary">ATP8</name>
</gene>
<dbReference type="AlphaFoldDB" id="A0A7M4CCI5"/>
<organism evidence="2">
    <name type="scientific">Penthimia melanocephala</name>
    <dbReference type="NCBI Taxonomy" id="2777567"/>
    <lineage>
        <taxon>Eukaryota</taxon>
        <taxon>Metazoa</taxon>
        <taxon>Ecdysozoa</taxon>
        <taxon>Arthropoda</taxon>
        <taxon>Hexapoda</taxon>
        <taxon>Insecta</taxon>
        <taxon>Pterygota</taxon>
        <taxon>Neoptera</taxon>
        <taxon>Paraneoptera</taxon>
        <taxon>Hemiptera</taxon>
        <taxon>Auchenorrhyncha</taxon>
        <taxon>Membracoidea</taxon>
        <taxon>Cicadellidae</taxon>
        <taxon>Deltocephalinae</taxon>
        <taxon>Penthimiini</taxon>
        <taxon>Penthimia</taxon>
    </lineage>
</organism>
<keyword evidence="1" id="KW-0812">Transmembrane</keyword>
<dbReference type="RefSeq" id="YP_009946872.1">
    <property type="nucleotide sequence ID" value="NC_051525.1"/>
</dbReference>
<sequence length="50" mass="6380">MPQMSPMWWTTMLMWMIMCMLMMMSISYFEYQPKLEIFKKNKLSKMTWKW</sequence>
<protein>
    <submittedName>
        <fullName evidence="2">ATP synthase F0 subunit 8</fullName>
    </submittedName>
</protein>
<keyword evidence="1" id="KW-0472">Membrane</keyword>
<evidence type="ECO:0000256" key="1">
    <source>
        <dbReference type="SAM" id="Phobius"/>
    </source>
</evidence>
<accession>A0A7M4CCI5</accession>
<evidence type="ECO:0000313" key="2">
    <source>
        <dbReference type="EMBL" id="QOG08892.1"/>
    </source>
</evidence>
<dbReference type="GeneID" id="60238985"/>
<proteinExistence type="predicted"/>
<dbReference type="CTD" id="4509"/>
<reference evidence="2" key="1">
    <citation type="submission" date="2020-07" db="EMBL/GenBank/DDBJ databases">
        <authorList>
            <person name="Xu T."/>
        </authorList>
    </citation>
    <scope>NUCLEOTIDE SEQUENCE</scope>
</reference>